<dbReference type="OrthoDB" id="6681382at2"/>
<dbReference type="GO" id="GO:0051213">
    <property type="term" value="F:dioxygenase activity"/>
    <property type="evidence" value="ECO:0007669"/>
    <property type="project" value="InterPro"/>
</dbReference>
<sequence length="259" mass="29565">MDAMDRVTTQIQQQDFYFASQHTVHNLCEIVAQKDFAIVSSRKIAGLLSAIEPDVLEDWTDFQQSWNRLEQDMFMRDGGTYRFRRHATYSATPGSISPKLEAHQPHYQSLNYNPLNGDIARHFAPVEAGITQNKVMTAALELCCTTFSRLAPYYNWHIEVHQFRINASEQAASPTPEGVHRDGVNFVFMMMVNRVNVVNGETSIFDRHKRPLSQYTLSEAMEAAIVNDEQTMHGVTPIIKLNPLQPGYRDVLVITFSKR</sequence>
<name>A0A4D6XEN8_PSEPU</name>
<dbReference type="InterPro" id="IPR018724">
    <property type="entry name" value="2OG-Fe_dioxygenase"/>
</dbReference>
<accession>A0A4D6XEN8</accession>
<dbReference type="RefSeq" id="WP_136916191.1">
    <property type="nucleotide sequence ID" value="NZ_CP039371.1"/>
</dbReference>
<dbReference type="Pfam" id="PF10014">
    <property type="entry name" value="2OG-Fe_Oxy_2"/>
    <property type="match status" value="1"/>
</dbReference>
<reference evidence="2" key="1">
    <citation type="submission" date="2019-04" db="EMBL/GenBank/DDBJ databases">
        <title>Genome sequence of Pseudomonas putida 1290, an auxin catabolizing strain.</title>
        <authorList>
            <person name="Laird T.S."/>
            <person name="Leveau J.H.J."/>
        </authorList>
    </citation>
    <scope>NUCLEOTIDE SEQUENCE [LARGE SCALE GENOMIC DNA]</scope>
    <source>
        <strain evidence="2">1290</strain>
    </source>
</reference>
<organism evidence="1 2">
    <name type="scientific">Pseudomonas putida</name>
    <name type="common">Arthrobacter siderocapsulatus</name>
    <dbReference type="NCBI Taxonomy" id="303"/>
    <lineage>
        <taxon>Bacteria</taxon>
        <taxon>Pseudomonadati</taxon>
        <taxon>Pseudomonadota</taxon>
        <taxon>Gammaproteobacteria</taxon>
        <taxon>Pseudomonadales</taxon>
        <taxon>Pseudomonadaceae</taxon>
        <taxon>Pseudomonas</taxon>
    </lineage>
</organism>
<dbReference type="AlphaFoldDB" id="A0A4D6XEN8"/>
<protein>
    <recommendedName>
        <fullName evidence="3">2OG-Fe dioxygenase family protein</fullName>
    </recommendedName>
</protein>
<evidence type="ECO:0000313" key="1">
    <source>
        <dbReference type="EMBL" id="QCI14163.1"/>
    </source>
</evidence>
<gene>
    <name evidence="1" type="ORF">E6B08_23705</name>
</gene>
<evidence type="ECO:0008006" key="3">
    <source>
        <dbReference type="Google" id="ProtNLM"/>
    </source>
</evidence>
<dbReference type="Proteomes" id="UP000298551">
    <property type="component" value="Chromosome"/>
</dbReference>
<proteinExistence type="predicted"/>
<evidence type="ECO:0000313" key="2">
    <source>
        <dbReference type="Proteomes" id="UP000298551"/>
    </source>
</evidence>
<dbReference type="EMBL" id="CP039371">
    <property type="protein sequence ID" value="QCI14163.1"/>
    <property type="molecule type" value="Genomic_DNA"/>
</dbReference>
<dbReference type="Gene3D" id="2.60.120.620">
    <property type="entry name" value="q2cbj1_9rhob like domain"/>
    <property type="match status" value="1"/>
</dbReference>